<gene>
    <name evidence="1" type="ORF">EVAR_31806_1</name>
</gene>
<organism evidence="1 2">
    <name type="scientific">Eumeta variegata</name>
    <name type="common">Bagworm moth</name>
    <name type="synonym">Eumeta japonica</name>
    <dbReference type="NCBI Taxonomy" id="151549"/>
    <lineage>
        <taxon>Eukaryota</taxon>
        <taxon>Metazoa</taxon>
        <taxon>Ecdysozoa</taxon>
        <taxon>Arthropoda</taxon>
        <taxon>Hexapoda</taxon>
        <taxon>Insecta</taxon>
        <taxon>Pterygota</taxon>
        <taxon>Neoptera</taxon>
        <taxon>Endopterygota</taxon>
        <taxon>Lepidoptera</taxon>
        <taxon>Glossata</taxon>
        <taxon>Ditrysia</taxon>
        <taxon>Tineoidea</taxon>
        <taxon>Psychidae</taxon>
        <taxon>Oiketicinae</taxon>
        <taxon>Eumeta</taxon>
    </lineage>
</organism>
<dbReference type="AlphaFoldDB" id="A0A4C1W5U5"/>
<evidence type="ECO:0000313" key="1">
    <source>
        <dbReference type="EMBL" id="GBP45899.1"/>
    </source>
</evidence>
<sequence>MCDAYDGRALTAEVEMEYFQVVDKFQMHDIEHGLEARVLKFSCSSTSVTTVVQMWSALCLTVYYKVPYKVEGEELVCGGDITNVCGRTLRQHPRWPPARTTVYGYPSFPVGRGRRRGRGARGGPAAAVHGAAGPPNTSLATTLRYQLSEREEIVPRTTLRARRPRARAGRPLDCLFLLINKSDYWKESDFALLVIDFNLSVIKKMRNSRRRFFTR</sequence>
<reference evidence="1 2" key="1">
    <citation type="journal article" date="2019" name="Commun. Biol.">
        <title>The bagworm genome reveals a unique fibroin gene that provides high tensile strength.</title>
        <authorList>
            <person name="Kono N."/>
            <person name="Nakamura H."/>
            <person name="Ohtoshi R."/>
            <person name="Tomita M."/>
            <person name="Numata K."/>
            <person name="Arakawa K."/>
        </authorList>
    </citation>
    <scope>NUCLEOTIDE SEQUENCE [LARGE SCALE GENOMIC DNA]</scope>
</reference>
<evidence type="ECO:0000313" key="2">
    <source>
        <dbReference type="Proteomes" id="UP000299102"/>
    </source>
</evidence>
<accession>A0A4C1W5U5</accession>
<comment type="caution">
    <text evidence="1">The sequence shown here is derived from an EMBL/GenBank/DDBJ whole genome shotgun (WGS) entry which is preliminary data.</text>
</comment>
<proteinExistence type="predicted"/>
<dbReference type="EMBL" id="BGZK01000473">
    <property type="protein sequence ID" value="GBP45899.1"/>
    <property type="molecule type" value="Genomic_DNA"/>
</dbReference>
<protein>
    <submittedName>
        <fullName evidence="1">Uncharacterized protein</fullName>
    </submittedName>
</protein>
<dbReference type="Proteomes" id="UP000299102">
    <property type="component" value="Unassembled WGS sequence"/>
</dbReference>
<name>A0A4C1W5U5_EUMVA</name>
<keyword evidence="2" id="KW-1185">Reference proteome</keyword>